<organism evidence="7 8">
    <name type="scientific">Thermoflexus hugenholtzii JAD2</name>
    <dbReference type="NCBI Taxonomy" id="877466"/>
    <lineage>
        <taxon>Bacteria</taxon>
        <taxon>Bacillati</taxon>
        <taxon>Chloroflexota</taxon>
        <taxon>Thermoflexia</taxon>
        <taxon>Thermoflexales</taxon>
        <taxon>Thermoflexaceae</taxon>
        <taxon>Thermoflexus</taxon>
    </lineage>
</organism>
<evidence type="ECO:0000313" key="8">
    <source>
        <dbReference type="Proteomes" id="UP000197025"/>
    </source>
</evidence>
<keyword evidence="1" id="KW-0004">4Fe-4S</keyword>
<dbReference type="PROSITE" id="PS51379">
    <property type="entry name" value="4FE4S_FER_2"/>
    <property type="match status" value="2"/>
</dbReference>
<dbReference type="InterPro" id="IPR050954">
    <property type="entry name" value="ET_IronSulfur_Cluster-Binding"/>
</dbReference>
<feature type="chain" id="PRO_5012397421" evidence="5">
    <location>
        <begin position="35"/>
        <end position="300"/>
    </location>
</feature>
<evidence type="ECO:0000313" key="7">
    <source>
        <dbReference type="EMBL" id="SNB63554.1"/>
    </source>
</evidence>
<dbReference type="PANTHER" id="PTHR43177">
    <property type="entry name" value="PROTEIN NRFC"/>
    <property type="match status" value="1"/>
</dbReference>
<name>A0A212QVF2_9CHLR</name>
<reference evidence="8" key="1">
    <citation type="submission" date="2017-06" db="EMBL/GenBank/DDBJ databases">
        <authorList>
            <person name="Varghese N."/>
            <person name="Submissions S."/>
        </authorList>
    </citation>
    <scope>NUCLEOTIDE SEQUENCE [LARGE SCALE GENOMIC DNA]</scope>
    <source>
        <strain evidence="8">JAD2</strain>
    </source>
</reference>
<dbReference type="OrthoDB" id="9779457at2"/>
<dbReference type="SUPFAM" id="SSF54862">
    <property type="entry name" value="4Fe-4S ferredoxins"/>
    <property type="match status" value="1"/>
</dbReference>
<dbReference type="InterPro" id="IPR017896">
    <property type="entry name" value="4Fe4S_Fe-S-bd"/>
</dbReference>
<evidence type="ECO:0000256" key="1">
    <source>
        <dbReference type="ARBA" id="ARBA00022485"/>
    </source>
</evidence>
<dbReference type="GO" id="GO:0046872">
    <property type="term" value="F:metal ion binding"/>
    <property type="evidence" value="ECO:0007669"/>
    <property type="project" value="UniProtKB-KW"/>
</dbReference>
<feature type="domain" description="4Fe-4S ferredoxin-type" evidence="6">
    <location>
        <begin position="91"/>
        <end position="121"/>
    </location>
</feature>
<keyword evidence="4" id="KW-0411">Iron-sulfur</keyword>
<dbReference type="PANTHER" id="PTHR43177:SF3">
    <property type="entry name" value="PROTEIN NRFC HOMOLOG"/>
    <property type="match status" value="1"/>
</dbReference>
<dbReference type="AlphaFoldDB" id="A0A212QVF2"/>
<dbReference type="RefSeq" id="WP_088570923.1">
    <property type="nucleotide sequence ID" value="NZ_FYEK01000025.1"/>
</dbReference>
<dbReference type="CDD" id="cd10551">
    <property type="entry name" value="PsrB"/>
    <property type="match status" value="1"/>
</dbReference>
<keyword evidence="2" id="KW-0479">Metal-binding</keyword>
<sequence length="300" mass="33356">MVQENRTRKPDLATRRAFLARFASGIFASLIAPAAAQGILDQVEAAPPGAPVGELEPPPELPEAMSGQHPVVRMMEDLRRALQKPVEQRRWAMVIDLRKCVGCYACTVACISENKLPPGIAYRPVLTETRGTYPHVSRRFIPRPCMQCENPPCVPVCPVGATWKRADGIVVINYDQCIGCRYCITACPYAARSFDAGYFYSDFEGGQPQPYELLPSPEYGQGRLRRRDASPVGNVRKCHFCLHRIERGQLPACVLSCMGRATYFGDLNDPQSLVAELVSQPNVIRLKEELGTEPKVFYLV</sequence>
<dbReference type="Gene3D" id="3.30.70.20">
    <property type="match status" value="2"/>
</dbReference>
<dbReference type="GO" id="GO:0051539">
    <property type="term" value="F:4 iron, 4 sulfur cluster binding"/>
    <property type="evidence" value="ECO:0007669"/>
    <property type="project" value="UniProtKB-KW"/>
</dbReference>
<feature type="signal peptide" evidence="5">
    <location>
        <begin position="1"/>
        <end position="34"/>
    </location>
</feature>
<dbReference type="Pfam" id="PF13247">
    <property type="entry name" value="Fer4_11"/>
    <property type="match status" value="2"/>
</dbReference>
<dbReference type="InParanoid" id="A0A212QVF2"/>
<accession>A0A212QVF2</accession>
<proteinExistence type="predicted"/>
<keyword evidence="8" id="KW-1185">Reference proteome</keyword>
<evidence type="ECO:0000259" key="6">
    <source>
        <dbReference type="PROSITE" id="PS51379"/>
    </source>
</evidence>
<dbReference type="EMBL" id="FYEK01000025">
    <property type="protein sequence ID" value="SNB63554.1"/>
    <property type="molecule type" value="Genomic_DNA"/>
</dbReference>
<feature type="domain" description="4Fe-4S ferredoxin-type" evidence="6">
    <location>
        <begin position="168"/>
        <end position="197"/>
    </location>
</feature>
<dbReference type="InterPro" id="IPR017900">
    <property type="entry name" value="4Fe4S_Fe_S_CS"/>
</dbReference>
<evidence type="ECO:0000256" key="5">
    <source>
        <dbReference type="SAM" id="SignalP"/>
    </source>
</evidence>
<gene>
    <name evidence="7" type="ORF">SAMN02746019_00006580</name>
</gene>
<dbReference type="PROSITE" id="PS00198">
    <property type="entry name" value="4FE4S_FER_1"/>
    <property type="match status" value="1"/>
</dbReference>
<dbReference type="Proteomes" id="UP000197025">
    <property type="component" value="Unassembled WGS sequence"/>
</dbReference>
<evidence type="ECO:0000256" key="2">
    <source>
        <dbReference type="ARBA" id="ARBA00022723"/>
    </source>
</evidence>
<keyword evidence="5" id="KW-0732">Signal</keyword>
<evidence type="ECO:0000256" key="3">
    <source>
        <dbReference type="ARBA" id="ARBA00023004"/>
    </source>
</evidence>
<keyword evidence="3" id="KW-0408">Iron</keyword>
<evidence type="ECO:0000256" key="4">
    <source>
        <dbReference type="ARBA" id="ARBA00023014"/>
    </source>
</evidence>
<protein>
    <submittedName>
        <fullName evidence="7">Prokaryotic molybdopterin-containing oxidoreductase family, iron-sulfur binding subunit</fullName>
    </submittedName>
</protein>